<dbReference type="EMBL" id="JBHEZZ010000008">
    <property type="protein sequence ID" value="MFC1402932.1"/>
    <property type="molecule type" value="Genomic_DNA"/>
</dbReference>
<organism evidence="1 2">
    <name type="scientific">Streptacidiphilus cavernicola</name>
    <dbReference type="NCBI Taxonomy" id="3342716"/>
    <lineage>
        <taxon>Bacteria</taxon>
        <taxon>Bacillati</taxon>
        <taxon>Actinomycetota</taxon>
        <taxon>Actinomycetes</taxon>
        <taxon>Kitasatosporales</taxon>
        <taxon>Streptomycetaceae</taxon>
        <taxon>Streptacidiphilus</taxon>
    </lineage>
</organism>
<dbReference type="Proteomes" id="UP001592528">
    <property type="component" value="Unassembled WGS sequence"/>
</dbReference>
<protein>
    <submittedName>
        <fullName evidence="1">SAM-dependent methyltransferase</fullName>
        <ecNumber evidence="1">2.1.1.-</ecNumber>
    </submittedName>
</protein>
<dbReference type="Gene3D" id="3.40.50.150">
    <property type="entry name" value="Vaccinia Virus protein VP39"/>
    <property type="match status" value="1"/>
</dbReference>
<dbReference type="GO" id="GO:0032259">
    <property type="term" value="P:methylation"/>
    <property type="evidence" value="ECO:0007669"/>
    <property type="project" value="UniProtKB-KW"/>
</dbReference>
<dbReference type="GO" id="GO:0008168">
    <property type="term" value="F:methyltransferase activity"/>
    <property type="evidence" value="ECO:0007669"/>
    <property type="project" value="UniProtKB-KW"/>
</dbReference>
<dbReference type="SUPFAM" id="SSF53335">
    <property type="entry name" value="S-adenosyl-L-methionine-dependent methyltransferases"/>
    <property type="match status" value="1"/>
</dbReference>
<reference evidence="1 2" key="1">
    <citation type="submission" date="2024-09" db="EMBL/GenBank/DDBJ databases">
        <authorList>
            <person name="Lee S.D."/>
        </authorList>
    </citation>
    <scope>NUCLEOTIDE SEQUENCE [LARGE SCALE GENOMIC DNA]</scope>
    <source>
        <strain evidence="1 2">N1-5</strain>
    </source>
</reference>
<dbReference type="InterPro" id="IPR029063">
    <property type="entry name" value="SAM-dependent_MTases_sf"/>
</dbReference>
<keyword evidence="2" id="KW-1185">Reference proteome</keyword>
<keyword evidence="1" id="KW-0808">Transferase</keyword>
<dbReference type="EC" id="2.1.1.-" evidence="1"/>
<dbReference type="Pfam" id="PF04672">
    <property type="entry name" value="Methyltransf_19"/>
    <property type="match status" value="1"/>
</dbReference>
<accession>A0ABV6UNA3</accession>
<keyword evidence="1" id="KW-0489">Methyltransferase</keyword>
<gene>
    <name evidence="1" type="ORF">ACEZDJ_16710</name>
</gene>
<proteinExistence type="predicted"/>
<evidence type="ECO:0000313" key="2">
    <source>
        <dbReference type="Proteomes" id="UP001592528"/>
    </source>
</evidence>
<evidence type="ECO:0000313" key="1">
    <source>
        <dbReference type="EMBL" id="MFC1402932.1"/>
    </source>
</evidence>
<dbReference type="InterPro" id="IPR006764">
    <property type="entry name" value="SAM_dep_MeTrfase_SAV2177_type"/>
</dbReference>
<sequence length="278" mass="29079">MAEDSSWMTAGAGECAPSAELHPEIAHPARIYNALIGGKDNFAADRLVAEQLSAAVPETVAGAKANRAFLGRAVRAAAALGVRQFLDIGTGIPTAGNTHEVAQAVDPSARVAYVDNDPIVLAHARALMSGSGHGATSVTRADLRDPEALLAAPGVRDLLDFTEPVALMLVAILHFISDDEDPYGIVKQLVGALPVGSLLVLSHGSGDLVTPEQAERAERSYDPAAAGIHLRTRDDVARFFDGLTLLDPGLVIAPHWRPDTPPDAAADRLGIYTGLARL</sequence>
<name>A0ABV6UNA3_9ACTN</name>
<dbReference type="RefSeq" id="WP_332262524.1">
    <property type="nucleotide sequence ID" value="NZ_JBHEZZ010000008.1"/>
</dbReference>
<dbReference type="PIRSF" id="PIRSF017393">
    <property type="entry name" value="MTase_SAV2177"/>
    <property type="match status" value="1"/>
</dbReference>
<comment type="caution">
    <text evidence="1">The sequence shown here is derived from an EMBL/GenBank/DDBJ whole genome shotgun (WGS) entry which is preliminary data.</text>
</comment>